<feature type="transmembrane region" description="Helical" evidence="17">
    <location>
        <begin position="87"/>
        <end position="106"/>
    </location>
</feature>
<keyword evidence="7 16" id="KW-0808">Transferase</keyword>
<organism evidence="18 19">
    <name type="scientific">Zhongshania marina</name>
    <dbReference type="NCBI Taxonomy" id="2304603"/>
    <lineage>
        <taxon>Bacteria</taxon>
        <taxon>Pseudomonadati</taxon>
        <taxon>Pseudomonadota</taxon>
        <taxon>Gammaproteobacteria</taxon>
        <taxon>Cellvibrionales</taxon>
        <taxon>Spongiibacteraceae</taxon>
        <taxon>Zhongshania</taxon>
    </lineage>
</organism>
<evidence type="ECO:0000256" key="1">
    <source>
        <dbReference type="ARBA" id="ARBA00004141"/>
    </source>
</evidence>
<dbReference type="Pfam" id="PF01066">
    <property type="entry name" value="CDP-OH_P_transf"/>
    <property type="match status" value="1"/>
</dbReference>
<dbReference type="Gene3D" id="1.20.120.1760">
    <property type="match status" value="1"/>
</dbReference>
<dbReference type="EC" id="2.7.8.5" evidence="4 15"/>
<gene>
    <name evidence="18" type="primary">pgsA</name>
    <name evidence="18" type="ORF">C0068_07815</name>
</gene>
<dbReference type="GO" id="GO:0008444">
    <property type="term" value="F:CDP-diacylglycerol-glycerol-3-phosphate 3-phosphatidyltransferase activity"/>
    <property type="evidence" value="ECO:0007669"/>
    <property type="project" value="UniProtKB-UniRule"/>
</dbReference>
<reference evidence="18" key="1">
    <citation type="submission" date="2018-01" db="EMBL/GenBank/DDBJ databases">
        <authorList>
            <person name="Yu X.-D."/>
        </authorList>
    </citation>
    <scope>NUCLEOTIDE SEQUENCE</scope>
    <source>
        <strain evidence="18">ZX-21</strain>
    </source>
</reference>
<dbReference type="InterPro" id="IPR000462">
    <property type="entry name" value="CDP-OH_P_trans"/>
</dbReference>
<dbReference type="InterPro" id="IPR043130">
    <property type="entry name" value="CDP-OH_PTrfase_TM_dom"/>
</dbReference>
<evidence type="ECO:0000256" key="16">
    <source>
        <dbReference type="RuleBase" id="RU003750"/>
    </source>
</evidence>
<name>A0A2S4HGD1_9GAMM</name>
<comment type="pathway">
    <text evidence="2">Phospholipid metabolism; phosphatidylglycerol biosynthesis; phosphatidylglycerol from CDP-diacylglycerol: step 1/2.</text>
</comment>
<evidence type="ECO:0000256" key="5">
    <source>
        <dbReference type="ARBA" id="ARBA00014944"/>
    </source>
</evidence>
<evidence type="ECO:0000256" key="12">
    <source>
        <dbReference type="ARBA" id="ARBA00023209"/>
    </source>
</evidence>
<comment type="similarity">
    <text evidence="3 16">Belongs to the CDP-alcohol phosphatidyltransferase class-I family.</text>
</comment>
<comment type="caution">
    <text evidence="18">The sequence shown here is derived from an EMBL/GenBank/DDBJ whole genome shotgun (WGS) entry which is preliminary data.</text>
</comment>
<keyword evidence="6" id="KW-0444">Lipid biosynthesis</keyword>
<feature type="transmembrane region" description="Helical" evidence="17">
    <location>
        <begin position="149"/>
        <end position="173"/>
    </location>
</feature>
<proteinExistence type="inferred from homology"/>
<dbReference type="PANTHER" id="PTHR14269:SF62">
    <property type="entry name" value="CDP-DIACYLGLYCEROL--GLYCEROL-3-PHOSPHATE 3-PHOSPHATIDYLTRANSFERASE 1, CHLOROPLASTIC"/>
    <property type="match status" value="1"/>
</dbReference>
<feature type="transmembrane region" description="Helical" evidence="17">
    <location>
        <begin position="127"/>
        <end position="143"/>
    </location>
</feature>
<keyword evidence="11 17" id="KW-0472">Membrane</keyword>
<comment type="subcellular location">
    <subcellularLocation>
        <location evidence="1">Membrane</location>
        <topology evidence="1">Multi-pass membrane protein</topology>
    </subcellularLocation>
</comment>
<evidence type="ECO:0000256" key="17">
    <source>
        <dbReference type="SAM" id="Phobius"/>
    </source>
</evidence>
<evidence type="ECO:0000256" key="4">
    <source>
        <dbReference type="ARBA" id="ARBA00013170"/>
    </source>
</evidence>
<sequence>MNIPNSLTLFRIVLIPVLVALFYWPEAHTYFLTAAVFAVAAGTDWLDGYLARKLGQSTALGAFLDPVADKLMVAVALALLIERYDAAWFTIPALIIIGREIVISALREWMAELGKRTSVAVSYLGKIKTTAQMVAIFGWLLVSPDSDGYLYYANIICLYTAAVLTLWSMVIYLHAAWPDLRDTASN</sequence>
<dbReference type="InterPro" id="IPR048254">
    <property type="entry name" value="CDP_ALCOHOL_P_TRANSF_CS"/>
</dbReference>
<keyword evidence="12" id="KW-0594">Phospholipid biosynthesis</keyword>
<keyword evidence="8 17" id="KW-0812">Transmembrane</keyword>
<feature type="transmembrane region" description="Helical" evidence="17">
    <location>
        <begin position="7"/>
        <end position="24"/>
    </location>
</feature>
<dbReference type="InterPro" id="IPR004570">
    <property type="entry name" value="Phosphatidylglycerol_P_synth"/>
</dbReference>
<evidence type="ECO:0000256" key="15">
    <source>
        <dbReference type="NCBIfam" id="TIGR00560"/>
    </source>
</evidence>
<evidence type="ECO:0000256" key="10">
    <source>
        <dbReference type="ARBA" id="ARBA00023098"/>
    </source>
</evidence>
<evidence type="ECO:0000256" key="2">
    <source>
        <dbReference type="ARBA" id="ARBA00005042"/>
    </source>
</evidence>
<dbReference type="PROSITE" id="PS00379">
    <property type="entry name" value="CDP_ALCOHOL_P_TRANSF"/>
    <property type="match status" value="1"/>
</dbReference>
<dbReference type="AlphaFoldDB" id="A0A2S4HGD1"/>
<evidence type="ECO:0000256" key="6">
    <source>
        <dbReference type="ARBA" id="ARBA00022516"/>
    </source>
</evidence>
<evidence type="ECO:0000256" key="11">
    <source>
        <dbReference type="ARBA" id="ARBA00023136"/>
    </source>
</evidence>
<keyword evidence="13" id="KW-1208">Phospholipid metabolism</keyword>
<dbReference type="PIRSF" id="PIRSF000847">
    <property type="entry name" value="Phos_ph_gly_syn"/>
    <property type="match status" value="1"/>
</dbReference>
<accession>A0A2S4HGD1</accession>
<evidence type="ECO:0000256" key="7">
    <source>
        <dbReference type="ARBA" id="ARBA00022679"/>
    </source>
</evidence>
<dbReference type="Proteomes" id="UP000237222">
    <property type="component" value="Unassembled WGS sequence"/>
</dbReference>
<evidence type="ECO:0000256" key="8">
    <source>
        <dbReference type="ARBA" id="ARBA00022692"/>
    </source>
</evidence>
<dbReference type="GO" id="GO:0005886">
    <property type="term" value="C:plasma membrane"/>
    <property type="evidence" value="ECO:0007669"/>
    <property type="project" value="TreeGrafter"/>
</dbReference>
<evidence type="ECO:0000256" key="14">
    <source>
        <dbReference type="ARBA" id="ARBA00048586"/>
    </source>
</evidence>
<evidence type="ECO:0000313" key="19">
    <source>
        <dbReference type="Proteomes" id="UP000237222"/>
    </source>
</evidence>
<comment type="catalytic activity">
    <reaction evidence="14">
        <text>a CDP-1,2-diacyl-sn-glycerol + sn-glycerol 3-phosphate = a 1,2-diacyl-sn-glycero-3-phospho-(1'-sn-glycero-3'-phosphate) + CMP + H(+)</text>
        <dbReference type="Rhea" id="RHEA:12593"/>
        <dbReference type="ChEBI" id="CHEBI:15378"/>
        <dbReference type="ChEBI" id="CHEBI:57597"/>
        <dbReference type="ChEBI" id="CHEBI:58332"/>
        <dbReference type="ChEBI" id="CHEBI:60110"/>
        <dbReference type="ChEBI" id="CHEBI:60377"/>
        <dbReference type="EC" id="2.7.8.5"/>
    </reaction>
</comment>
<dbReference type="RefSeq" id="WP_103683931.1">
    <property type="nucleotide sequence ID" value="NZ_PQGG01000019.1"/>
</dbReference>
<keyword evidence="9 17" id="KW-1133">Transmembrane helix</keyword>
<evidence type="ECO:0000256" key="13">
    <source>
        <dbReference type="ARBA" id="ARBA00023264"/>
    </source>
</evidence>
<dbReference type="GO" id="GO:0046474">
    <property type="term" value="P:glycerophospholipid biosynthetic process"/>
    <property type="evidence" value="ECO:0007669"/>
    <property type="project" value="TreeGrafter"/>
</dbReference>
<dbReference type="InterPro" id="IPR050324">
    <property type="entry name" value="CDP-alcohol_PTase-I"/>
</dbReference>
<dbReference type="OrthoDB" id="9796672at2"/>
<keyword evidence="10" id="KW-0443">Lipid metabolism</keyword>
<dbReference type="EMBL" id="PQGG01000019">
    <property type="protein sequence ID" value="POP52990.1"/>
    <property type="molecule type" value="Genomic_DNA"/>
</dbReference>
<protein>
    <recommendedName>
        <fullName evidence="5 15">CDP-diacylglycerol--glycerol-3-phosphate 3-phosphatidyltransferase</fullName>
        <ecNumber evidence="4 15">2.7.8.5</ecNumber>
    </recommendedName>
</protein>
<evidence type="ECO:0000313" key="18">
    <source>
        <dbReference type="EMBL" id="POP52990.1"/>
    </source>
</evidence>
<dbReference type="PANTHER" id="PTHR14269">
    <property type="entry name" value="CDP-DIACYLGLYCEROL--GLYCEROL-3-PHOSPHATE 3-PHOSPHATIDYLTRANSFERASE-RELATED"/>
    <property type="match status" value="1"/>
</dbReference>
<evidence type="ECO:0000256" key="9">
    <source>
        <dbReference type="ARBA" id="ARBA00022989"/>
    </source>
</evidence>
<dbReference type="NCBIfam" id="TIGR00560">
    <property type="entry name" value="pgsA"/>
    <property type="match status" value="1"/>
</dbReference>
<evidence type="ECO:0000256" key="3">
    <source>
        <dbReference type="ARBA" id="ARBA00010441"/>
    </source>
</evidence>